<comment type="similarity">
    <text evidence="2 10">Belongs to the purine nucleoside phosphorylase YfiH/LACC1 family.</text>
</comment>
<evidence type="ECO:0000256" key="8">
    <source>
        <dbReference type="ARBA" id="ARBA00048968"/>
    </source>
</evidence>
<comment type="caution">
    <text evidence="11">The sequence shown here is derived from an EMBL/GenBank/DDBJ whole genome shotgun (WGS) entry which is preliminary data.</text>
</comment>
<comment type="catalytic activity">
    <reaction evidence="8">
        <text>adenosine + phosphate = alpha-D-ribose 1-phosphate + adenine</text>
        <dbReference type="Rhea" id="RHEA:27642"/>
        <dbReference type="ChEBI" id="CHEBI:16335"/>
        <dbReference type="ChEBI" id="CHEBI:16708"/>
        <dbReference type="ChEBI" id="CHEBI:43474"/>
        <dbReference type="ChEBI" id="CHEBI:57720"/>
        <dbReference type="EC" id="2.4.2.1"/>
    </reaction>
    <physiologicalReaction direction="left-to-right" evidence="8">
        <dbReference type="Rhea" id="RHEA:27643"/>
    </physiologicalReaction>
</comment>
<keyword evidence="6" id="KW-0862">Zinc</keyword>
<evidence type="ECO:0000256" key="2">
    <source>
        <dbReference type="ARBA" id="ARBA00007353"/>
    </source>
</evidence>
<evidence type="ECO:0000256" key="7">
    <source>
        <dbReference type="ARBA" id="ARBA00047989"/>
    </source>
</evidence>
<dbReference type="AlphaFoldDB" id="A0A8I0MTT7"/>
<protein>
    <recommendedName>
        <fullName evidence="10">Purine nucleoside phosphorylase</fullName>
    </recommendedName>
</protein>
<comment type="catalytic activity">
    <reaction evidence="9">
        <text>S-methyl-5'-thioadenosine + phosphate = 5-(methylsulfanyl)-alpha-D-ribose 1-phosphate + adenine</text>
        <dbReference type="Rhea" id="RHEA:11852"/>
        <dbReference type="ChEBI" id="CHEBI:16708"/>
        <dbReference type="ChEBI" id="CHEBI:17509"/>
        <dbReference type="ChEBI" id="CHEBI:43474"/>
        <dbReference type="ChEBI" id="CHEBI:58533"/>
        <dbReference type="EC" id="2.4.2.28"/>
    </reaction>
    <physiologicalReaction direction="left-to-right" evidence="9">
        <dbReference type="Rhea" id="RHEA:11853"/>
    </physiologicalReaction>
</comment>
<keyword evidence="4" id="KW-0479">Metal-binding</keyword>
<dbReference type="SUPFAM" id="SSF64438">
    <property type="entry name" value="CNF1/YfiH-like putative cysteine hydrolases"/>
    <property type="match status" value="1"/>
</dbReference>
<name>A0A8I0MTT7_9GAMM</name>
<dbReference type="CDD" id="cd16833">
    <property type="entry name" value="YfiH"/>
    <property type="match status" value="1"/>
</dbReference>
<keyword evidence="3" id="KW-0808">Transferase</keyword>
<dbReference type="InterPro" id="IPR011324">
    <property type="entry name" value="Cytotoxic_necrot_fac-like_cat"/>
</dbReference>
<dbReference type="GO" id="GO:0017061">
    <property type="term" value="F:S-methyl-5-thioadenosine phosphorylase activity"/>
    <property type="evidence" value="ECO:0007669"/>
    <property type="project" value="UniProtKB-EC"/>
</dbReference>
<evidence type="ECO:0000256" key="6">
    <source>
        <dbReference type="ARBA" id="ARBA00022833"/>
    </source>
</evidence>
<accession>A0A8I0MTT7</accession>
<evidence type="ECO:0000256" key="3">
    <source>
        <dbReference type="ARBA" id="ARBA00022679"/>
    </source>
</evidence>
<dbReference type="Proteomes" id="UP000660708">
    <property type="component" value="Unassembled WGS sequence"/>
</dbReference>
<dbReference type="Gene3D" id="3.60.140.10">
    <property type="entry name" value="CNF1/YfiH-like putative cysteine hydrolases"/>
    <property type="match status" value="1"/>
</dbReference>
<comment type="catalytic activity">
    <reaction evidence="1">
        <text>inosine + phosphate = alpha-D-ribose 1-phosphate + hypoxanthine</text>
        <dbReference type="Rhea" id="RHEA:27646"/>
        <dbReference type="ChEBI" id="CHEBI:17368"/>
        <dbReference type="ChEBI" id="CHEBI:17596"/>
        <dbReference type="ChEBI" id="CHEBI:43474"/>
        <dbReference type="ChEBI" id="CHEBI:57720"/>
        <dbReference type="EC" id="2.4.2.1"/>
    </reaction>
    <physiologicalReaction direction="left-to-right" evidence="1">
        <dbReference type="Rhea" id="RHEA:27647"/>
    </physiologicalReaction>
</comment>
<proteinExistence type="inferred from homology"/>
<sequence>MQLAQWPLSQLVGTLSTTREGGVSLPPFDSFNLASHVGDNAEHVAENRRILHGYVANPIVWLEQVHGAEVVVVDEQFEAAQVHQADAIYTRLRQTPLAIMTADCLPILLASESGEEVAAIHGGWKPLAAGIIANTLAKFRCAPEEIHAWFGPAIGPDAFEVGEDVVDAFEAQKSTAFKATKKGKYLGNIFALAETLLRQQGVIKCYGERHCTVSLPELYFSYRRDNITGRMATLIWRK</sequence>
<dbReference type="InterPro" id="IPR038371">
    <property type="entry name" value="Cu_polyphenol_OxRdtase_sf"/>
</dbReference>
<dbReference type="PANTHER" id="PTHR30616:SF2">
    <property type="entry name" value="PURINE NUCLEOSIDE PHOSPHORYLASE LACC1"/>
    <property type="match status" value="1"/>
</dbReference>
<dbReference type="InterPro" id="IPR003730">
    <property type="entry name" value="Cu_polyphenol_OxRdtase"/>
</dbReference>
<evidence type="ECO:0000256" key="10">
    <source>
        <dbReference type="RuleBase" id="RU361274"/>
    </source>
</evidence>
<dbReference type="Pfam" id="PF02578">
    <property type="entry name" value="Cu-oxidase_4"/>
    <property type="match status" value="1"/>
</dbReference>
<dbReference type="NCBIfam" id="TIGR00726">
    <property type="entry name" value="peptidoglycan editing factor PgeF"/>
    <property type="match status" value="1"/>
</dbReference>
<evidence type="ECO:0000256" key="9">
    <source>
        <dbReference type="ARBA" id="ARBA00049893"/>
    </source>
</evidence>
<comment type="catalytic activity">
    <reaction evidence="7">
        <text>adenosine + H2O + H(+) = inosine + NH4(+)</text>
        <dbReference type="Rhea" id="RHEA:24408"/>
        <dbReference type="ChEBI" id="CHEBI:15377"/>
        <dbReference type="ChEBI" id="CHEBI:15378"/>
        <dbReference type="ChEBI" id="CHEBI:16335"/>
        <dbReference type="ChEBI" id="CHEBI:17596"/>
        <dbReference type="ChEBI" id="CHEBI:28938"/>
        <dbReference type="EC" id="3.5.4.4"/>
    </reaction>
    <physiologicalReaction direction="left-to-right" evidence="7">
        <dbReference type="Rhea" id="RHEA:24409"/>
    </physiologicalReaction>
</comment>
<evidence type="ECO:0000313" key="12">
    <source>
        <dbReference type="Proteomes" id="UP000660708"/>
    </source>
</evidence>
<organism evidence="11 12">
    <name type="scientific">Pseudoalteromonas peptidolytica F12-50-A1</name>
    <dbReference type="NCBI Taxonomy" id="1315280"/>
    <lineage>
        <taxon>Bacteria</taxon>
        <taxon>Pseudomonadati</taxon>
        <taxon>Pseudomonadota</taxon>
        <taxon>Gammaproteobacteria</taxon>
        <taxon>Alteromonadales</taxon>
        <taxon>Pseudoalteromonadaceae</taxon>
        <taxon>Pseudoalteromonas</taxon>
    </lineage>
</organism>
<evidence type="ECO:0000313" key="11">
    <source>
        <dbReference type="EMBL" id="MBE0345742.1"/>
    </source>
</evidence>
<dbReference type="GO" id="GO:0005507">
    <property type="term" value="F:copper ion binding"/>
    <property type="evidence" value="ECO:0007669"/>
    <property type="project" value="TreeGrafter"/>
</dbReference>
<dbReference type="EMBL" id="AQHF01000020">
    <property type="protein sequence ID" value="MBE0345742.1"/>
    <property type="molecule type" value="Genomic_DNA"/>
</dbReference>
<evidence type="ECO:0000256" key="5">
    <source>
        <dbReference type="ARBA" id="ARBA00022801"/>
    </source>
</evidence>
<evidence type="ECO:0000256" key="1">
    <source>
        <dbReference type="ARBA" id="ARBA00000553"/>
    </source>
</evidence>
<dbReference type="GO" id="GO:0016787">
    <property type="term" value="F:hydrolase activity"/>
    <property type="evidence" value="ECO:0007669"/>
    <property type="project" value="UniProtKB-KW"/>
</dbReference>
<gene>
    <name evidence="11" type="primary">yfiH</name>
    <name evidence="11" type="ORF">PPEP_a0689</name>
</gene>
<evidence type="ECO:0000256" key="4">
    <source>
        <dbReference type="ARBA" id="ARBA00022723"/>
    </source>
</evidence>
<dbReference type="PANTHER" id="PTHR30616">
    <property type="entry name" value="UNCHARACTERIZED PROTEIN YFIH"/>
    <property type="match status" value="1"/>
</dbReference>
<keyword evidence="12" id="KW-1185">Reference proteome</keyword>
<keyword evidence="5" id="KW-0378">Hydrolase</keyword>
<reference evidence="11 12" key="1">
    <citation type="submission" date="2015-06" db="EMBL/GenBank/DDBJ databases">
        <title>Genome sequence of Pseudoalteromonas peptidolytica.</title>
        <authorList>
            <person name="Xie B.-B."/>
            <person name="Rong J.-C."/>
            <person name="Qin Q.-L."/>
            <person name="Zhang Y.-Z."/>
        </authorList>
    </citation>
    <scope>NUCLEOTIDE SEQUENCE [LARGE SCALE GENOMIC DNA]</scope>
    <source>
        <strain evidence="11 12">F12-50-A1</strain>
    </source>
</reference>
<dbReference type="RefSeq" id="WP_147388835.1">
    <property type="nucleotide sequence ID" value="NZ_AQHF01000020.1"/>
</dbReference>